<keyword evidence="4 7" id="KW-1133">Transmembrane helix</keyword>
<dbReference type="PANTHER" id="PTHR11384">
    <property type="entry name" value="ATP-BINDING CASSETTE, SUB-FAMILY D MEMBER"/>
    <property type="match status" value="1"/>
</dbReference>
<feature type="region of interest" description="Disordered" evidence="6">
    <location>
        <begin position="1"/>
        <end position="31"/>
    </location>
</feature>
<feature type="domain" description="ABC transmembrane type-1" evidence="8">
    <location>
        <begin position="208"/>
        <end position="396"/>
    </location>
</feature>
<feature type="transmembrane region" description="Helical" evidence="7">
    <location>
        <begin position="202"/>
        <end position="222"/>
    </location>
</feature>
<sequence length="535" mass="57433">MRHPLGQRRLGDGAGGREQRQRQRLLHGQRRRRMHQLAGQAAELLRQPRHPARLDQVAALPDRRLGARGAALGEAGMPPQRLGQQRDHRAALAERPGVEHHGGGLPFHHRSIWRAAPAGASRAPAAPAPAASEHCARCAAATARRNPGRVRIVPCRGGATPLGSREGERMSEIEELARLRPLPLRFAHLAGGFWRGPTRWQAMALTGILGSLTAAEIALSVRFNAWLGDLFDVLERRAAGELAAQCLVFAALVLGFGLQAGLHLTCRRALQLRWRRWLTERLAGAWLRRAEPLDASSGAANIDGRIAEDIRIATEEAVELCGSLWQALLLLVVFGSLLWEISGSPSFTILGQEVRIAGYMVWLALLYALVSGVAAFVLGRPLVPATDRRQAAEAEFRVALVHLRDNRPASRLGGLARLRPLFAGIARTWDGQTRSMARLSGYNAGHGRLTTTFPILAGLPGYFQGVVSLGGLMQGAQAFQQLAAALTWPVTSMERVATWGASAERVLALQAALAAGEAPAPAAAPAPAVLPVPAG</sequence>
<proteinExistence type="predicted"/>
<keyword evidence="2" id="KW-0813">Transport</keyword>
<feature type="compositionally biased region" description="Basic and acidic residues" evidence="6">
    <location>
        <begin position="9"/>
        <end position="21"/>
    </location>
</feature>
<dbReference type="AlphaFoldDB" id="A0A327M9E2"/>
<name>A0A327M9E2_9PROT</name>
<evidence type="ECO:0000313" key="9">
    <source>
        <dbReference type="EMBL" id="RAI59025.1"/>
    </source>
</evidence>
<dbReference type="GO" id="GO:0140359">
    <property type="term" value="F:ABC-type transporter activity"/>
    <property type="evidence" value="ECO:0007669"/>
    <property type="project" value="InterPro"/>
</dbReference>
<dbReference type="Proteomes" id="UP000249065">
    <property type="component" value="Unassembled WGS sequence"/>
</dbReference>
<dbReference type="Gene3D" id="1.20.1560.10">
    <property type="entry name" value="ABC transporter type 1, transmembrane domain"/>
    <property type="match status" value="1"/>
</dbReference>
<feature type="transmembrane region" description="Helical" evidence="7">
    <location>
        <begin position="320"/>
        <end position="339"/>
    </location>
</feature>
<evidence type="ECO:0000259" key="8">
    <source>
        <dbReference type="PROSITE" id="PS50929"/>
    </source>
</evidence>
<evidence type="ECO:0000256" key="4">
    <source>
        <dbReference type="ARBA" id="ARBA00022989"/>
    </source>
</evidence>
<accession>A0A327M9E2</accession>
<evidence type="ECO:0000256" key="5">
    <source>
        <dbReference type="ARBA" id="ARBA00023136"/>
    </source>
</evidence>
<dbReference type="PANTHER" id="PTHR11384:SF59">
    <property type="entry name" value="LYSOSOMAL COBALAMIN TRANSPORTER ABCD4"/>
    <property type="match status" value="1"/>
</dbReference>
<protein>
    <recommendedName>
        <fullName evidence="8">ABC transmembrane type-1 domain-containing protein</fullName>
    </recommendedName>
</protein>
<evidence type="ECO:0000256" key="7">
    <source>
        <dbReference type="SAM" id="Phobius"/>
    </source>
</evidence>
<keyword evidence="10" id="KW-1185">Reference proteome</keyword>
<comment type="subcellular location">
    <subcellularLocation>
        <location evidence="1">Cell membrane</location>
        <topology evidence="1">Multi-pass membrane protein</topology>
    </subcellularLocation>
</comment>
<organism evidence="9 10">
    <name type="scientific">Roseicella frigidaeris</name>
    <dbReference type="NCBI Taxonomy" id="2230885"/>
    <lineage>
        <taxon>Bacteria</taxon>
        <taxon>Pseudomonadati</taxon>
        <taxon>Pseudomonadota</taxon>
        <taxon>Alphaproteobacteria</taxon>
        <taxon>Acetobacterales</taxon>
        <taxon>Roseomonadaceae</taxon>
        <taxon>Roseicella</taxon>
    </lineage>
</organism>
<feature type="transmembrane region" description="Helical" evidence="7">
    <location>
        <begin position="359"/>
        <end position="379"/>
    </location>
</feature>
<dbReference type="Pfam" id="PF06472">
    <property type="entry name" value="ABC_membrane_2"/>
    <property type="match status" value="1"/>
</dbReference>
<dbReference type="GO" id="GO:0005524">
    <property type="term" value="F:ATP binding"/>
    <property type="evidence" value="ECO:0007669"/>
    <property type="project" value="InterPro"/>
</dbReference>
<keyword evidence="3 7" id="KW-0812">Transmembrane</keyword>
<gene>
    <name evidence="9" type="ORF">DOO78_10840</name>
</gene>
<dbReference type="InterPro" id="IPR050835">
    <property type="entry name" value="ABC_transporter_sub-D"/>
</dbReference>
<comment type="caution">
    <text evidence="9">The sequence shown here is derived from an EMBL/GenBank/DDBJ whole genome shotgun (WGS) entry which is preliminary data.</text>
</comment>
<feature type="compositionally biased region" description="Basic residues" evidence="6">
    <location>
        <begin position="22"/>
        <end position="31"/>
    </location>
</feature>
<evidence type="ECO:0000256" key="3">
    <source>
        <dbReference type="ARBA" id="ARBA00022692"/>
    </source>
</evidence>
<dbReference type="SUPFAM" id="SSF90123">
    <property type="entry name" value="ABC transporter transmembrane region"/>
    <property type="match status" value="1"/>
</dbReference>
<evidence type="ECO:0000256" key="2">
    <source>
        <dbReference type="ARBA" id="ARBA00022448"/>
    </source>
</evidence>
<evidence type="ECO:0000313" key="10">
    <source>
        <dbReference type="Proteomes" id="UP000249065"/>
    </source>
</evidence>
<keyword evidence="5 7" id="KW-0472">Membrane</keyword>
<dbReference type="PROSITE" id="PS50929">
    <property type="entry name" value="ABC_TM1F"/>
    <property type="match status" value="1"/>
</dbReference>
<dbReference type="InterPro" id="IPR011527">
    <property type="entry name" value="ABC1_TM_dom"/>
</dbReference>
<feature type="transmembrane region" description="Helical" evidence="7">
    <location>
        <begin position="242"/>
        <end position="266"/>
    </location>
</feature>
<reference evidence="10" key="1">
    <citation type="submission" date="2018-06" db="EMBL/GenBank/DDBJ databases">
        <authorList>
            <person name="Khan S.A."/>
        </authorList>
    </citation>
    <scope>NUCLEOTIDE SEQUENCE [LARGE SCALE GENOMIC DNA]</scope>
    <source>
        <strain evidence="10">DB-1506</strain>
    </source>
</reference>
<dbReference type="InterPro" id="IPR036640">
    <property type="entry name" value="ABC1_TM_sf"/>
</dbReference>
<dbReference type="GO" id="GO:0005886">
    <property type="term" value="C:plasma membrane"/>
    <property type="evidence" value="ECO:0007669"/>
    <property type="project" value="UniProtKB-SubCell"/>
</dbReference>
<evidence type="ECO:0000256" key="1">
    <source>
        <dbReference type="ARBA" id="ARBA00004651"/>
    </source>
</evidence>
<dbReference type="EMBL" id="QLIX01000006">
    <property type="protein sequence ID" value="RAI59025.1"/>
    <property type="molecule type" value="Genomic_DNA"/>
</dbReference>
<evidence type="ECO:0000256" key="6">
    <source>
        <dbReference type="SAM" id="MobiDB-lite"/>
    </source>
</evidence>